<sequence length="230" mass="25663">MPPADTARALNVAAETILDRQNQPWLAANQQSLAMMVDRVAPRSKWSLVWSEHVLHLTKRLQALPAAVQAAVMERLPAGSARTRQVRRTLAFAMLWMTARPEDELAARITLPPQLLVRMASELLDDVLVPCTGNDEFGRLAACVALLGNVLDCLVALQDVAEEVAQIYAKLAMANRRIADGRADNMDKTRAKDALQTLLVRINLTVVADERARNEQRERHSTRLSNFWKP</sequence>
<comment type="caution">
    <text evidence="1">The sequence shown here is derived from an EMBL/GenBank/DDBJ whole genome shotgun (WGS) entry which is preliminary data.</text>
</comment>
<protein>
    <submittedName>
        <fullName evidence="1">Uncharacterized protein</fullName>
    </submittedName>
</protein>
<keyword evidence="2" id="KW-1185">Reference proteome</keyword>
<dbReference type="Proteomes" id="UP001150603">
    <property type="component" value="Unassembled WGS sequence"/>
</dbReference>
<dbReference type="EMBL" id="JANBPW010002879">
    <property type="protein sequence ID" value="KAJ1939343.1"/>
    <property type="molecule type" value="Genomic_DNA"/>
</dbReference>
<evidence type="ECO:0000313" key="1">
    <source>
        <dbReference type="EMBL" id="KAJ1939343.1"/>
    </source>
</evidence>
<name>A0ACC1J697_9FUNG</name>
<gene>
    <name evidence="1" type="ORF">FBU59_004155</name>
</gene>
<proteinExistence type="predicted"/>
<reference evidence="1" key="1">
    <citation type="submission" date="2022-07" db="EMBL/GenBank/DDBJ databases">
        <title>Phylogenomic reconstructions and comparative analyses of Kickxellomycotina fungi.</title>
        <authorList>
            <person name="Reynolds N.K."/>
            <person name="Stajich J.E."/>
            <person name="Barry K."/>
            <person name="Grigoriev I.V."/>
            <person name="Crous P."/>
            <person name="Smith M.E."/>
        </authorList>
    </citation>
    <scope>NUCLEOTIDE SEQUENCE</scope>
    <source>
        <strain evidence="1">NRRL 5244</strain>
    </source>
</reference>
<evidence type="ECO:0000313" key="2">
    <source>
        <dbReference type="Proteomes" id="UP001150603"/>
    </source>
</evidence>
<organism evidence="1 2">
    <name type="scientific">Linderina macrospora</name>
    <dbReference type="NCBI Taxonomy" id="4868"/>
    <lineage>
        <taxon>Eukaryota</taxon>
        <taxon>Fungi</taxon>
        <taxon>Fungi incertae sedis</taxon>
        <taxon>Zoopagomycota</taxon>
        <taxon>Kickxellomycotina</taxon>
        <taxon>Kickxellomycetes</taxon>
        <taxon>Kickxellales</taxon>
        <taxon>Kickxellaceae</taxon>
        <taxon>Linderina</taxon>
    </lineage>
</organism>
<accession>A0ACC1J697</accession>